<dbReference type="Proteomes" id="UP000245783">
    <property type="component" value="Unassembled WGS sequence"/>
</dbReference>
<dbReference type="EMBL" id="KZ819379">
    <property type="protein sequence ID" value="PWN42483.1"/>
    <property type="molecule type" value="Genomic_DNA"/>
</dbReference>
<sequence length="779" mass="85681">MFRQLERNFEGIDGTHQIALTTFWQAQTEEQGLSWVKAQLTYRKVSIATLQTILLRPNQYSTLPVKYAFAEYGGDETSRLLASTIPHLLRKRTAGYLVRALCNVKGGLAWQHEALKVARAAVKAYDFTSLDLGPEIWKLQPNQNKGGMSISRDERPNSVLACQKTNGSNLQAQRHKSGPPGARVTLLTEPVTCLGVDSYSDAGECAVIFKANVPCACTLSDSRHFVSSECLDLATDPLKDFSGIDESKADENYTGIEPEDHESARRNFFDLCPANTSIFPRPLRVAPHLFSQLPGISASARREAAHALPVQLLDLHEARGTRWGVEREDSRRHNPKPPLQKTVEAIANGDERYARNTFITPGEGLGSNLSPTELAYDVVLKHTLASGREAEATALYDKGAIPTAEHLRILQHFGHSVPDGFFSRILKGAPFRVEHSAEAASDTPPPAVEPASSDCYAVIDEMCTSHETGLIEISGIYDRLSVTRCTAQVSERVLPFAKAASEAAVRNVSNLSEEHLSREIQAHTAVAAEALKAKGLPAGVRVPMESPPPESEDELMADAVPDTNGANPHLWGFHDGKPFNMSRTDAAELLLSLDAWLKHLSFCEGVERRRTSLLIVGSPDGTTTPRKAHFRGQGSKTSANTAFFKSLIAGMQNIGRWRRTLEDVLANEDEEKRPLLIDLTGLWLEIRQEYSKEDFHNIVDRTERLIAGKNVSPRPRRRGQLGKKPQWFPEEKEAMDPTYQPSEPSGSGSDSESDSESDSSNDVKEAAPPGEVASDMKIE</sequence>
<name>A0A316W164_9BASI</name>
<proteinExistence type="predicted"/>
<accession>A0A316W164</accession>
<dbReference type="RefSeq" id="XP_025369643.1">
    <property type="nucleotide sequence ID" value="XM_025510208.1"/>
</dbReference>
<feature type="region of interest" description="Disordered" evidence="1">
    <location>
        <begin position="709"/>
        <end position="779"/>
    </location>
</feature>
<evidence type="ECO:0000256" key="1">
    <source>
        <dbReference type="SAM" id="MobiDB-lite"/>
    </source>
</evidence>
<protein>
    <submittedName>
        <fullName evidence="2">Uncharacterized protein</fullName>
    </submittedName>
</protein>
<evidence type="ECO:0000313" key="2">
    <source>
        <dbReference type="EMBL" id="PWN42483.1"/>
    </source>
</evidence>
<gene>
    <name evidence="2" type="ORF">IE81DRAFT_124548</name>
</gene>
<dbReference type="OrthoDB" id="10338799at2759"/>
<reference evidence="2 3" key="1">
    <citation type="journal article" date="2018" name="Mol. Biol. Evol.">
        <title>Broad Genomic Sampling Reveals a Smut Pathogenic Ancestry of the Fungal Clade Ustilaginomycotina.</title>
        <authorList>
            <person name="Kijpornyongpan T."/>
            <person name="Mondo S.J."/>
            <person name="Barry K."/>
            <person name="Sandor L."/>
            <person name="Lee J."/>
            <person name="Lipzen A."/>
            <person name="Pangilinan J."/>
            <person name="LaButti K."/>
            <person name="Hainaut M."/>
            <person name="Henrissat B."/>
            <person name="Grigoriev I.V."/>
            <person name="Spatafora J.W."/>
            <person name="Aime M.C."/>
        </authorList>
    </citation>
    <scope>NUCLEOTIDE SEQUENCE [LARGE SCALE GENOMIC DNA]</scope>
    <source>
        <strain evidence="2 3">MCA 4658</strain>
    </source>
</reference>
<feature type="compositionally biased region" description="Low complexity" evidence="1">
    <location>
        <begin position="741"/>
        <end position="750"/>
    </location>
</feature>
<dbReference type="AlphaFoldDB" id="A0A316W164"/>
<dbReference type="GeneID" id="37032078"/>
<evidence type="ECO:0000313" key="3">
    <source>
        <dbReference type="Proteomes" id="UP000245783"/>
    </source>
</evidence>
<dbReference type="InParanoid" id="A0A316W164"/>
<dbReference type="STRING" id="1522189.A0A316W164"/>
<keyword evidence="3" id="KW-1185">Reference proteome</keyword>
<organism evidence="2 3">
    <name type="scientific">Ceraceosorus guamensis</name>
    <dbReference type="NCBI Taxonomy" id="1522189"/>
    <lineage>
        <taxon>Eukaryota</taxon>
        <taxon>Fungi</taxon>
        <taxon>Dikarya</taxon>
        <taxon>Basidiomycota</taxon>
        <taxon>Ustilaginomycotina</taxon>
        <taxon>Exobasidiomycetes</taxon>
        <taxon>Ceraceosorales</taxon>
        <taxon>Ceraceosoraceae</taxon>
        <taxon>Ceraceosorus</taxon>
    </lineage>
</organism>